<name>A0A397HK00_ASPTH</name>
<evidence type="ECO:0000313" key="2">
    <source>
        <dbReference type="EMBL" id="RHZ63412.1"/>
    </source>
</evidence>
<feature type="signal peptide" evidence="1">
    <location>
        <begin position="1"/>
        <end position="18"/>
    </location>
</feature>
<keyword evidence="3" id="KW-1185">Reference proteome</keyword>
<feature type="chain" id="PRO_5017474435" evidence="1">
    <location>
        <begin position="19"/>
        <end position="158"/>
    </location>
</feature>
<dbReference type="AlphaFoldDB" id="A0A397HK00"/>
<evidence type="ECO:0000313" key="3">
    <source>
        <dbReference type="Proteomes" id="UP000215305"/>
    </source>
</evidence>
<dbReference type="OrthoDB" id="5430620at2759"/>
<accession>A0A397HK00</accession>
<dbReference type="GeneID" id="38123775"/>
<proteinExistence type="predicted"/>
<protein>
    <submittedName>
        <fullName evidence="2">Uncharacterized protein</fullName>
    </submittedName>
</protein>
<dbReference type="RefSeq" id="XP_026617115.1">
    <property type="nucleotide sequence ID" value="XM_026755420.1"/>
</dbReference>
<evidence type="ECO:0000256" key="1">
    <source>
        <dbReference type="SAM" id="SignalP"/>
    </source>
</evidence>
<organism evidence="2 3">
    <name type="scientific">Aspergillus thermomutatus</name>
    <name type="common">Neosartorya pseudofischeri</name>
    <dbReference type="NCBI Taxonomy" id="41047"/>
    <lineage>
        <taxon>Eukaryota</taxon>
        <taxon>Fungi</taxon>
        <taxon>Dikarya</taxon>
        <taxon>Ascomycota</taxon>
        <taxon>Pezizomycotina</taxon>
        <taxon>Eurotiomycetes</taxon>
        <taxon>Eurotiomycetidae</taxon>
        <taxon>Eurotiales</taxon>
        <taxon>Aspergillaceae</taxon>
        <taxon>Aspergillus</taxon>
        <taxon>Aspergillus subgen. Fumigati</taxon>
    </lineage>
</organism>
<sequence>MKFSVAAASSFIAATVAATLPEAFTLVAEGGYTVLTDGTNAFIGADATTHPILLLRPASNGMVSYTAQDQTPTGWQNLYVVQDTNEPIALTVPHSGATPAGANLTGFGVNDEGYFTVGGETLFGVLADAGESKEVYWVGGEDGQFQNAPLWVKECKGC</sequence>
<keyword evidence="1" id="KW-0732">Signal</keyword>
<comment type="caution">
    <text evidence="2">The sequence shown here is derived from an EMBL/GenBank/DDBJ whole genome shotgun (WGS) entry which is preliminary data.</text>
</comment>
<dbReference type="Proteomes" id="UP000215305">
    <property type="component" value="Unassembled WGS sequence"/>
</dbReference>
<dbReference type="EMBL" id="NKHU02000029">
    <property type="protein sequence ID" value="RHZ63412.1"/>
    <property type="molecule type" value="Genomic_DNA"/>
</dbReference>
<dbReference type="VEuPathDB" id="FungiDB:CDV56_101801"/>
<reference evidence="2" key="1">
    <citation type="submission" date="2018-08" db="EMBL/GenBank/DDBJ databases">
        <title>Draft genome sequence of azole-resistant Aspergillus thermomutatus (Neosartorya pseudofischeri) strain HMR AF 39, isolated from a human nasal aspirate.</title>
        <authorList>
            <person name="Parent-Michaud M."/>
            <person name="Dufresne P.J."/>
            <person name="Fournier E."/>
            <person name="Martineau C."/>
            <person name="Moreira S."/>
            <person name="Perkins V."/>
            <person name="De Repentigny L."/>
            <person name="Dufresne S.F."/>
        </authorList>
    </citation>
    <scope>NUCLEOTIDE SEQUENCE [LARGE SCALE GENOMIC DNA]</scope>
    <source>
        <strain evidence="2">HMR AF 39</strain>
    </source>
</reference>
<gene>
    <name evidence="2" type="ORF">CDV56_101801</name>
</gene>